<proteinExistence type="predicted"/>
<feature type="domain" description="IMD" evidence="1">
    <location>
        <begin position="1"/>
        <end position="97"/>
    </location>
</feature>
<dbReference type="GO" id="GO:0003779">
    <property type="term" value="F:actin binding"/>
    <property type="evidence" value="ECO:0007669"/>
    <property type="project" value="InterPro"/>
</dbReference>
<dbReference type="Pfam" id="PF08397">
    <property type="entry name" value="IMD"/>
    <property type="match status" value="1"/>
</dbReference>
<dbReference type="GO" id="GO:0007009">
    <property type="term" value="P:plasma membrane organization"/>
    <property type="evidence" value="ECO:0007669"/>
    <property type="project" value="InterPro"/>
</dbReference>
<evidence type="ECO:0000313" key="2">
    <source>
        <dbReference type="Ensembl" id="ENSORLP00015035985.1"/>
    </source>
</evidence>
<dbReference type="AlphaFoldDB" id="A0A3P9JUT6"/>
<reference evidence="2 3" key="2">
    <citation type="submission" date="2017-04" db="EMBL/GenBank/DDBJ databases">
        <title>CpG methylation of centromeres and impact of large insertions on vertebrate speciation.</title>
        <authorList>
            <person name="Ichikawa K."/>
            <person name="Yoshimura J."/>
            <person name="Morishita S."/>
        </authorList>
    </citation>
    <scope>NUCLEOTIDE SEQUENCE</scope>
    <source>
        <strain evidence="2 3">HSOK</strain>
    </source>
</reference>
<dbReference type="InterPro" id="IPR030127">
    <property type="entry name" value="MTSS1/MTSS2"/>
</dbReference>
<name>A0A3P9JUT6_ORYLA</name>
<protein>
    <recommendedName>
        <fullName evidence="1">IMD domain-containing protein</fullName>
    </recommendedName>
</protein>
<reference evidence="2" key="4">
    <citation type="submission" date="2025-09" db="UniProtKB">
        <authorList>
            <consortium name="Ensembl"/>
        </authorList>
    </citation>
    <scope>IDENTIFICATION</scope>
    <source>
        <strain evidence="2">HSOK</strain>
    </source>
</reference>
<dbReference type="PANTHER" id="PTHR15708">
    <property type="entry name" value="ACTIN BUNDLING/MISSING IN METASTASIS-RELATED"/>
    <property type="match status" value="1"/>
</dbReference>
<evidence type="ECO:0000259" key="1">
    <source>
        <dbReference type="PROSITE" id="PS51338"/>
    </source>
</evidence>
<dbReference type="InterPro" id="IPR013606">
    <property type="entry name" value="I-BAR_dom"/>
</dbReference>
<evidence type="ECO:0000313" key="3">
    <source>
        <dbReference type="Proteomes" id="UP000265200"/>
    </source>
</evidence>
<dbReference type="InterPro" id="IPR027267">
    <property type="entry name" value="AH/BAR_dom_sf"/>
</dbReference>
<dbReference type="Proteomes" id="UP000265200">
    <property type="component" value="Chromosome 6"/>
</dbReference>
<accession>A0A3P9JUT6</accession>
<dbReference type="PANTHER" id="PTHR15708:SF8">
    <property type="entry name" value="PROTEIN MTSS 2"/>
    <property type="match status" value="1"/>
</dbReference>
<dbReference type="Ensembl" id="ENSORLT00015031097.1">
    <property type="protein sequence ID" value="ENSORLP00015035985.1"/>
    <property type="gene ID" value="ENSORLG00015022854.1"/>
</dbReference>
<reference key="1">
    <citation type="journal article" date="2007" name="Nature">
        <title>The medaka draft genome and insights into vertebrate genome evolution.</title>
        <authorList>
            <person name="Kasahara M."/>
            <person name="Naruse K."/>
            <person name="Sasaki S."/>
            <person name="Nakatani Y."/>
            <person name="Qu W."/>
            <person name="Ahsan B."/>
            <person name="Yamada T."/>
            <person name="Nagayasu Y."/>
            <person name="Doi K."/>
            <person name="Kasai Y."/>
            <person name="Jindo T."/>
            <person name="Kobayashi D."/>
            <person name="Shimada A."/>
            <person name="Toyoda A."/>
            <person name="Kuroki Y."/>
            <person name="Fujiyama A."/>
            <person name="Sasaki T."/>
            <person name="Shimizu A."/>
            <person name="Asakawa S."/>
            <person name="Shimizu N."/>
            <person name="Hashimoto S."/>
            <person name="Yang J."/>
            <person name="Lee Y."/>
            <person name="Matsushima K."/>
            <person name="Sugano S."/>
            <person name="Sakaizumi M."/>
            <person name="Narita T."/>
            <person name="Ohishi K."/>
            <person name="Haga S."/>
            <person name="Ohta F."/>
            <person name="Nomoto H."/>
            <person name="Nogata K."/>
            <person name="Morishita T."/>
            <person name="Endo T."/>
            <person name="Shin-I T."/>
            <person name="Takeda H."/>
            <person name="Morishita S."/>
            <person name="Kohara Y."/>
        </authorList>
    </citation>
    <scope>NUCLEOTIDE SEQUENCE [LARGE SCALE GENOMIC DNA]</scope>
    <source>
        <strain>Hd-rR</strain>
    </source>
</reference>
<organism evidence="2 3">
    <name type="scientific">Oryzias latipes</name>
    <name type="common">Japanese rice fish</name>
    <name type="synonym">Japanese killifish</name>
    <dbReference type="NCBI Taxonomy" id="8090"/>
    <lineage>
        <taxon>Eukaryota</taxon>
        <taxon>Metazoa</taxon>
        <taxon>Chordata</taxon>
        <taxon>Craniata</taxon>
        <taxon>Vertebrata</taxon>
        <taxon>Euteleostomi</taxon>
        <taxon>Actinopterygii</taxon>
        <taxon>Neopterygii</taxon>
        <taxon>Teleostei</taxon>
        <taxon>Neoteleostei</taxon>
        <taxon>Acanthomorphata</taxon>
        <taxon>Ovalentaria</taxon>
        <taxon>Atherinomorphae</taxon>
        <taxon>Beloniformes</taxon>
        <taxon>Adrianichthyidae</taxon>
        <taxon>Oryziinae</taxon>
        <taxon>Oryzias</taxon>
    </lineage>
</organism>
<sequence>MESVEKECGALGGLFQAIVNDMKSSYPVWEDFSAKATKLHAQLRTTILAAVAFLDAFQKVADMATNSRGATRDIGSALTRMCMRHRSIEAKLRHFSKPGYSSPRQNRRPIVVYKRSRQEIKRKSLDTIKLQKKARKGKENLQMLCWLCRCLEKGSSAI</sequence>
<reference evidence="2" key="3">
    <citation type="submission" date="2025-08" db="UniProtKB">
        <authorList>
            <consortium name="Ensembl"/>
        </authorList>
    </citation>
    <scope>IDENTIFICATION</scope>
    <source>
        <strain evidence="2">HSOK</strain>
    </source>
</reference>
<dbReference type="PROSITE" id="PS51338">
    <property type="entry name" value="IMD"/>
    <property type="match status" value="1"/>
</dbReference>
<dbReference type="SUPFAM" id="SSF103657">
    <property type="entry name" value="BAR/IMD domain-like"/>
    <property type="match status" value="1"/>
</dbReference>
<dbReference type="Gene3D" id="1.20.1270.60">
    <property type="entry name" value="Arfaptin homology (AH) domain/BAR domain"/>
    <property type="match status" value="1"/>
</dbReference>